<proteinExistence type="predicted"/>
<evidence type="ECO:0000313" key="1">
    <source>
        <dbReference type="EMBL" id="BAS96692.1"/>
    </source>
</evidence>
<dbReference type="SMR" id="A0A0P0WUB7"/>
<protein>
    <submittedName>
        <fullName evidence="1">Os06g0205424 protein</fullName>
    </submittedName>
</protein>
<gene>
    <name evidence="1" type="ordered locus">Os06g0205424</name>
    <name evidence="1" type="ORF">OSNPB_060205424</name>
</gene>
<dbReference type="PaxDb" id="39947-A0A0P0WUB7"/>
<dbReference type="EMBL" id="AP014962">
    <property type="protein sequence ID" value="BAS96692.1"/>
    <property type="molecule type" value="Genomic_DNA"/>
</dbReference>
<dbReference type="AlphaFoldDB" id="A0A0P0WUB7"/>
<organism evidence="1 2">
    <name type="scientific">Oryza sativa subsp. japonica</name>
    <name type="common">Rice</name>
    <dbReference type="NCBI Taxonomy" id="39947"/>
    <lineage>
        <taxon>Eukaryota</taxon>
        <taxon>Viridiplantae</taxon>
        <taxon>Streptophyta</taxon>
        <taxon>Embryophyta</taxon>
        <taxon>Tracheophyta</taxon>
        <taxon>Spermatophyta</taxon>
        <taxon>Magnoliopsida</taxon>
        <taxon>Liliopsida</taxon>
        <taxon>Poales</taxon>
        <taxon>Poaceae</taxon>
        <taxon>BOP clade</taxon>
        <taxon>Oryzoideae</taxon>
        <taxon>Oryzeae</taxon>
        <taxon>Oryzinae</taxon>
        <taxon>Oryza</taxon>
        <taxon>Oryza sativa</taxon>
    </lineage>
</organism>
<sequence length="118" mass="13501">MGKFIGFKDSKLSSELINNELIDKGFGSVGYKKRMAQVFCISIHWSNMKDSSDELFNMMRSVFTEEDEGFVPVRSLARSVAENINDLFDYSCFNLCGFTCDNQVICIKKRVNSRSLRT</sequence>
<name>A0A0P0WUB7_ORYSJ</name>
<dbReference type="Proteomes" id="UP000059680">
    <property type="component" value="Chromosome 6"/>
</dbReference>
<dbReference type="InParanoid" id="A0A0P0WUB7"/>
<reference evidence="2" key="1">
    <citation type="journal article" date="2005" name="Nature">
        <title>The map-based sequence of the rice genome.</title>
        <authorList>
            <consortium name="International rice genome sequencing project (IRGSP)"/>
            <person name="Matsumoto T."/>
            <person name="Wu J."/>
            <person name="Kanamori H."/>
            <person name="Katayose Y."/>
            <person name="Fujisawa M."/>
            <person name="Namiki N."/>
            <person name="Mizuno H."/>
            <person name="Yamamoto K."/>
            <person name="Antonio B.A."/>
            <person name="Baba T."/>
            <person name="Sakata K."/>
            <person name="Nagamura Y."/>
            <person name="Aoki H."/>
            <person name="Arikawa K."/>
            <person name="Arita K."/>
            <person name="Bito T."/>
            <person name="Chiden Y."/>
            <person name="Fujitsuka N."/>
            <person name="Fukunaka R."/>
            <person name="Hamada M."/>
            <person name="Harada C."/>
            <person name="Hayashi A."/>
            <person name="Hijishita S."/>
            <person name="Honda M."/>
            <person name="Hosokawa S."/>
            <person name="Ichikawa Y."/>
            <person name="Idonuma A."/>
            <person name="Iijima M."/>
            <person name="Ikeda M."/>
            <person name="Ikeno M."/>
            <person name="Ito K."/>
            <person name="Ito S."/>
            <person name="Ito T."/>
            <person name="Ito Y."/>
            <person name="Ito Y."/>
            <person name="Iwabuchi A."/>
            <person name="Kamiya K."/>
            <person name="Karasawa W."/>
            <person name="Kurita K."/>
            <person name="Katagiri S."/>
            <person name="Kikuta A."/>
            <person name="Kobayashi H."/>
            <person name="Kobayashi N."/>
            <person name="Machita K."/>
            <person name="Maehara T."/>
            <person name="Masukawa M."/>
            <person name="Mizubayashi T."/>
            <person name="Mukai Y."/>
            <person name="Nagasaki H."/>
            <person name="Nagata Y."/>
            <person name="Naito S."/>
            <person name="Nakashima M."/>
            <person name="Nakama Y."/>
            <person name="Nakamichi Y."/>
            <person name="Nakamura M."/>
            <person name="Meguro A."/>
            <person name="Negishi M."/>
            <person name="Ohta I."/>
            <person name="Ohta T."/>
            <person name="Okamoto M."/>
            <person name="Ono N."/>
            <person name="Saji S."/>
            <person name="Sakaguchi M."/>
            <person name="Sakai K."/>
            <person name="Shibata M."/>
            <person name="Shimokawa T."/>
            <person name="Song J."/>
            <person name="Takazaki Y."/>
            <person name="Terasawa K."/>
            <person name="Tsugane M."/>
            <person name="Tsuji K."/>
            <person name="Ueda S."/>
            <person name="Waki K."/>
            <person name="Yamagata H."/>
            <person name="Yamamoto M."/>
            <person name="Yamamoto S."/>
            <person name="Yamane H."/>
            <person name="Yoshiki S."/>
            <person name="Yoshihara R."/>
            <person name="Yukawa K."/>
            <person name="Zhong H."/>
            <person name="Yano M."/>
            <person name="Yuan Q."/>
            <person name="Ouyang S."/>
            <person name="Liu J."/>
            <person name="Jones K.M."/>
            <person name="Gansberger K."/>
            <person name="Moffat K."/>
            <person name="Hill J."/>
            <person name="Bera J."/>
            <person name="Fadrosh D."/>
            <person name="Jin S."/>
            <person name="Johri S."/>
            <person name="Kim M."/>
            <person name="Overton L."/>
            <person name="Reardon M."/>
            <person name="Tsitrin T."/>
            <person name="Vuong H."/>
            <person name="Weaver B."/>
            <person name="Ciecko A."/>
            <person name="Tallon L."/>
            <person name="Jackson J."/>
            <person name="Pai G."/>
            <person name="Aken S.V."/>
            <person name="Utterback T."/>
            <person name="Reidmuller S."/>
            <person name="Feldblyum T."/>
            <person name="Hsiao J."/>
            <person name="Zismann V."/>
            <person name="Iobst S."/>
            <person name="de Vazeille A.R."/>
            <person name="Buell C.R."/>
            <person name="Ying K."/>
            <person name="Li Y."/>
            <person name="Lu T."/>
            <person name="Huang Y."/>
            <person name="Zhao Q."/>
            <person name="Feng Q."/>
            <person name="Zhang L."/>
            <person name="Zhu J."/>
            <person name="Weng Q."/>
            <person name="Mu J."/>
            <person name="Lu Y."/>
            <person name="Fan D."/>
            <person name="Liu Y."/>
            <person name="Guan J."/>
            <person name="Zhang Y."/>
            <person name="Yu S."/>
            <person name="Liu X."/>
            <person name="Zhang Y."/>
            <person name="Hong G."/>
            <person name="Han B."/>
            <person name="Choisne N."/>
            <person name="Demange N."/>
            <person name="Orjeda G."/>
            <person name="Samain S."/>
            <person name="Cattolico L."/>
            <person name="Pelletier E."/>
            <person name="Couloux A."/>
            <person name="Segurens B."/>
            <person name="Wincker P."/>
            <person name="D'Hont A."/>
            <person name="Scarpelli C."/>
            <person name="Weissenbach J."/>
            <person name="Salanoubat M."/>
            <person name="Quetier F."/>
            <person name="Yu Y."/>
            <person name="Kim H.R."/>
            <person name="Rambo T."/>
            <person name="Currie J."/>
            <person name="Collura K."/>
            <person name="Luo M."/>
            <person name="Yang T."/>
            <person name="Ammiraju J.S.S."/>
            <person name="Engler F."/>
            <person name="Soderlund C."/>
            <person name="Wing R.A."/>
            <person name="Palmer L.E."/>
            <person name="de la Bastide M."/>
            <person name="Spiegel L."/>
            <person name="Nascimento L."/>
            <person name="Zutavern T."/>
            <person name="O'Shaughnessy A."/>
            <person name="Dike S."/>
            <person name="Dedhia N."/>
            <person name="Preston R."/>
            <person name="Balija V."/>
            <person name="McCombie W.R."/>
            <person name="Chow T."/>
            <person name="Chen H."/>
            <person name="Chung M."/>
            <person name="Chen C."/>
            <person name="Shaw J."/>
            <person name="Wu H."/>
            <person name="Hsiao K."/>
            <person name="Chao Y."/>
            <person name="Chu M."/>
            <person name="Cheng C."/>
            <person name="Hour A."/>
            <person name="Lee P."/>
            <person name="Lin S."/>
            <person name="Lin Y."/>
            <person name="Liou J."/>
            <person name="Liu S."/>
            <person name="Hsing Y."/>
            <person name="Raghuvanshi S."/>
            <person name="Mohanty A."/>
            <person name="Bharti A.K."/>
            <person name="Gaur A."/>
            <person name="Gupta V."/>
            <person name="Kumar D."/>
            <person name="Ravi V."/>
            <person name="Vij S."/>
            <person name="Kapur A."/>
            <person name="Khurana P."/>
            <person name="Khurana P."/>
            <person name="Khurana J.P."/>
            <person name="Tyagi A.K."/>
            <person name="Gaikwad K."/>
            <person name="Singh A."/>
            <person name="Dalal V."/>
            <person name="Srivastava S."/>
            <person name="Dixit A."/>
            <person name="Pal A.K."/>
            <person name="Ghazi I.A."/>
            <person name="Yadav M."/>
            <person name="Pandit A."/>
            <person name="Bhargava A."/>
            <person name="Sureshbabu K."/>
            <person name="Batra K."/>
            <person name="Sharma T.R."/>
            <person name="Mohapatra T."/>
            <person name="Singh N.K."/>
            <person name="Messing J."/>
            <person name="Nelson A.B."/>
            <person name="Fuks G."/>
            <person name="Kavchok S."/>
            <person name="Keizer G."/>
            <person name="Linton E."/>
            <person name="Llaca V."/>
            <person name="Song R."/>
            <person name="Tanyolac B."/>
            <person name="Young S."/>
            <person name="Ho-Il K."/>
            <person name="Hahn J.H."/>
            <person name="Sangsakoo G."/>
            <person name="Vanavichit A."/>
            <person name="de Mattos Luiz.A.T."/>
            <person name="Zimmer P.D."/>
            <person name="Malone G."/>
            <person name="Dellagostin O."/>
            <person name="de Oliveira A.C."/>
            <person name="Bevan M."/>
            <person name="Bancroft I."/>
            <person name="Minx P."/>
            <person name="Cordum H."/>
            <person name="Wilson R."/>
            <person name="Cheng Z."/>
            <person name="Jin W."/>
            <person name="Jiang J."/>
            <person name="Leong S.A."/>
            <person name="Iwama H."/>
            <person name="Gojobori T."/>
            <person name="Itoh T."/>
            <person name="Niimura Y."/>
            <person name="Fujii Y."/>
            <person name="Habara T."/>
            <person name="Sakai H."/>
            <person name="Sato Y."/>
            <person name="Wilson G."/>
            <person name="Kumar K."/>
            <person name="McCouch S."/>
            <person name="Juretic N."/>
            <person name="Hoen D."/>
            <person name="Wright S."/>
            <person name="Bruskiewich R."/>
            <person name="Bureau T."/>
            <person name="Miyao A."/>
            <person name="Hirochika H."/>
            <person name="Nishikawa T."/>
            <person name="Kadowaki K."/>
            <person name="Sugiura M."/>
            <person name="Burr B."/>
            <person name="Sasaki T."/>
        </authorList>
    </citation>
    <scope>NUCLEOTIDE SEQUENCE [LARGE SCALE GENOMIC DNA]</scope>
    <source>
        <strain evidence="2">cv. Nipponbare</strain>
    </source>
</reference>
<keyword evidence="2" id="KW-1185">Reference proteome</keyword>
<evidence type="ECO:0000313" key="2">
    <source>
        <dbReference type="Proteomes" id="UP000059680"/>
    </source>
</evidence>
<reference evidence="1 2" key="3">
    <citation type="journal article" date="2013" name="Rice">
        <title>Improvement of the Oryza sativa Nipponbare reference genome using next generation sequence and optical map data.</title>
        <authorList>
            <person name="Kawahara Y."/>
            <person name="de la Bastide M."/>
            <person name="Hamilton J.P."/>
            <person name="Kanamori H."/>
            <person name="McCombie W.R."/>
            <person name="Ouyang S."/>
            <person name="Schwartz D.C."/>
            <person name="Tanaka T."/>
            <person name="Wu J."/>
            <person name="Zhou S."/>
            <person name="Childs K.L."/>
            <person name="Davidson R.M."/>
            <person name="Lin H."/>
            <person name="Quesada-Ocampo L."/>
            <person name="Vaillancourt B."/>
            <person name="Sakai H."/>
            <person name="Lee S.S."/>
            <person name="Kim J."/>
            <person name="Numa H."/>
            <person name="Itoh T."/>
            <person name="Buell C.R."/>
            <person name="Matsumoto T."/>
        </authorList>
    </citation>
    <scope>NUCLEOTIDE SEQUENCE [LARGE SCALE GENOMIC DNA]</scope>
    <source>
        <strain evidence="2">cv. Nipponbare</strain>
    </source>
</reference>
<reference evidence="1 2" key="2">
    <citation type="journal article" date="2013" name="Plant Cell Physiol.">
        <title>Rice Annotation Project Database (RAP-DB): an integrative and interactive database for rice genomics.</title>
        <authorList>
            <person name="Sakai H."/>
            <person name="Lee S.S."/>
            <person name="Tanaka T."/>
            <person name="Numa H."/>
            <person name="Kim J."/>
            <person name="Kawahara Y."/>
            <person name="Wakimoto H."/>
            <person name="Yang C.C."/>
            <person name="Iwamoto M."/>
            <person name="Abe T."/>
            <person name="Yamada Y."/>
            <person name="Muto A."/>
            <person name="Inokuchi H."/>
            <person name="Ikemura T."/>
            <person name="Matsumoto T."/>
            <person name="Sasaki T."/>
            <person name="Itoh T."/>
        </authorList>
    </citation>
    <scope>NUCLEOTIDE SEQUENCE [LARGE SCALE GENOMIC DNA]</scope>
    <source>
        <strain evidence="2">cv. Nipponbare</strain>
    </source>
</reference>
<accession>A0A0P0WUB7</accession>